<feature type="compositionally biased region" description="Basic and acidic residues" evidence="1">
    <location>
        <begin position="576"/>
        <end position="610"/>
    </location>
</feature>
<dbReference type="PANTHER" id="PTHR31182">
    <property type="entry name" value="C2 NT-TYPE DOMAIN-CONTAINING PROTEIN"/>
    <property type="match status" value="1"/>
</dbReference>
<evidence type="ECO:0000259" key="2">
    <source>
        <dbReference type="PROSITE" id="PS51840"/>
    </source>
</evidence>
<dbReference type="eggNOG" id="ENOG502QST8">
    <property type="taxonomic scope" value="Eukaryota"/>
</dbReference>
<dbReference type="AlphaFoldDB" id="D8RAD8"/>
<protein>
    <recommendedName>
        <fullName evidence="2">C2 NT-type domain-containing protein</fullName>
    </recommendedName>
</protein>
<dbReference type="OMA" id="QDIMPIQ"/>
<dbReference type="FunCoup" id="D8RAD8">
    <property type="interactions" value="765"/>
</dbReference>
<accession>D8RAD8</accession>
<feature type="compositionally biased region" description="Acidic residues" evidence="1">
    <location>
        <begin position="206"/>
        <end position="215"/>
    </location>
</feature>
<dbReference type="KEGG" id="smo:SELMODRAFT_409106"/>
<dbReference type="InterPro" id="IPR019448">
    <property type="entry name" value="NT-C2"/>
</dbReference>
<gene>
    <name evidence="3" type="ORF">SELMODRAFT_409106</name>
</gene>
<name>D8RAD8_SELML</name>
<feature type="compositionally biased region" description="Low complexity" evidence="1">
    <location>
        <begin position="268"/>
        <end position="279"/>
    </location>
</feature>
<feature type="compositionally biased region" description="Low complexity" evidence="1">
    <location>
        <begin position="559"/>
        <end position="575"/>
    </location>
</feature>
<feature type="region of interest" description="Disordered" evidence="1">
    <location>
        <begin position="263"/>
        <end position="283"/>
    </location>
</feature>
<dbReference type="OrthoDB" id="733571at2759"/>
<dbReference type="Gramene" id="EFJ30310">
    <property type="protein sequence ID" value="EFJ30310"/>
    <property type="gene ID" value="SELMODRAFT_409106"/>
</dbReference>
<dbReference type="Pfam" id="PF10358">
    <property type="entry name" value="NT-C2"/>
    <property type="match status" value="1"/>
</dbReference>
<evidence type="ECO:0000256" key="1">
    <source>
        <dbReference type="SAM" id="MobiDB-lite"/>
    </source>
</evidence>
<dbReference type="PROSITE" id="PS51840">
    <property type="entry name" value="C2_NT"/>
    <property type="match status" value="1"/>
</dbReference>
<feature type="region of interest" description="Disordered" evidence="1">
    <location>
        <begin position="302"/>
        <end position="330"/>
    </location>
</feature>
<reference evidence="3 4" key="1">
    <citation type="journal article" date="2011" name="Science">
        <title>The Selaginella genome identifies genetic changes associated with the evolution of vascular plants.</title>
        <authorList>
            <person name="Banks J.A."/>
            <person name="Nishiyama T."/>
            <person name="Hasebe M."/>
            <person name="Bowman J.L."/>
            <person name="Gribskov M."/>
            <person name="dePamphilis C."/>
            <person name="Albert V.A."/>
            <person name="Aono N."/>
            <person name="Aoyama T."/>
            <person name="Ambrose B.A."/>
            <person name="Ashton N.W."/>
            <person name="Axtell M.J."/>
            <person name="Barker E."/>
            <person name="Barker M.S."/>
            <person name="Bennetzen J.L."/>
            <person name="Bonawitz N.D."/>
            <person name="Chapple C."/>
            <person name="Cheng C."/>
            <person name="Correa L.G."/>
            <person name="Dacre M."/>
            <person name="DeBarry J."/>
            <person name="Dreyer I."/>
            <person name="Elias M."/>
            <person name="Engstrom E.M."/>
            <person name="Estelle M."/>
            <person name="Feng L."/>
            <person name="Finet C."/>
            <person name="Floyd S.K."/>
            <person name="Frommer W.B."/>
            <person name="Fujita T."/>
            <person name="Gramzow L."/>
            <person name="Gutensohn M."/>
            <person name="Harholt J."/>
            <person name="Hattori M."/>
            <person name="Heyl A."/>
            <person name="Hirai T."/>
            <person name="Hiwatashi Y."/>
            <person name="Ishikawa M."/>
            <person name="Iwata M."/>
            <person name="Karol K.G."/>
            <person name="Koehler B."/>
            <person name="Kolukisaoglu U."/>
            <person name="Kubo M."/>
            <person name="Kurata T."/>
            <person name="Lalonde S."/>
            <person name="Li K."/>
            <person name="Li Y."/>
            <person name="Litt A."/>
            <person name="Lyons E."/>
            <person name="Manning G."/>
            <person name="Maruyama T."/>
            <person name="Michael T.P."/>
            <person name="Mikami K."/>
            <person name="Miyazaki S."/>
            <person name="Morinaga S."/>
            <person name="Murata T."/>
            <person name="Mueller-Roeber B."/>
            <person name="Nelson D.R."/>
            <person name="Obara M."/>
            <person name="Oguri Y."/>
            <person name="Olmstead R.G."/>
            <person name="Onodera N."/>
            <person name="Petersen B.L."/>
            <person name="Pils B."/>
            <person name="Prigge M."/>
            <person name="Rensing S.A."/>
            <person name="Riano-Pachon D.M."/>
            <person name="Roberts A.W."/>
            <person name="Sato Y."/>
            <person name="Scheller H.V."/>
            <person name="Schulz B."/>
            <person name="Schulz C."/>
            <person name="Shakirov E.V."/>
            <person name="Shibagaki N."/>
            <person name="Shinohara N."/>
            <person name="Shippen D.E."/>
            <person name="Soerensen I."/>
            <person name="Sotooka R."/>
            <person name="Sugimoto N."/>
            <person name="Sugita M."/>
            <person name="Sumikawa N."/>
            <person name="Tanurdzic M."/>
            <person name="Theissen G."/>
            <person name="Ulvskov P."/>
            <person name="Wakazuki S."/>
            <person name="Weng J.K."/>
            <person name="Willats W.W."/>
            <person name="Wipf D."/>
            <person name="Wolf P.G."/>
            <person name="Yang L."/>
            <person name="Zimmer A.D."/>
            <person name="Zhu Q."/>
            <person name="Mitros T."/>
            <person name="Hellsten U."/>
            <person name="Loque D."/>
            <person name="Otillar R."/>
            <person name="Salamov A."/>
            <person name="Schmutz J."/>
            <person name="Shapiro H."/>
            <person name="Lindquist E."/>
            <person name="Lucas S."/>
            <person name="Rokhsar D."/>
            <person name="Grigoriev I.V."/>
        </authorList>
    </citation>
    <scope>NUCLEOTIDE SEQUENCE [LARGE SCALE GENOMIC DNA]</scope>
</reference>
<dbReference type="Proteomes" id="UP000001514">
    <property type="component" value="Unassembled WGS sequence"/>
</dbReference>
<feature type="region of interest" description="Disordered" evidence="1">
    <location>
        <begin position="186"/>
        <end position="215"/>
    </location>
</feature>
<sequence>MVLHGLDKLLAADDSKFVVDVKWKGPKRSLGPRFRSVKRERSAEAAATMDGALEWEQGFDCECTLALAKENGFYPWDVYLVVRKITLNGAKAKASVFGSGYLNLGEFAPLAGSARHRTKVSILGGESEEAIGVTLSFEEVPEPVETNFRIMAPAIPCISLWERDDLGDGGDKPMLRTKKSRVEDAAIDIRTSDESSQDSPDRFESDSVDNFEDSDAVDDEEFTSFRYGRIAGANQLIGKSHDQRASNDEEVLVFNGGTALKLAEETSSSDSDQAASQSSMRRMLSWRKRKLSFRSPRARRGEPLLNKAYGDNGGDEIDWDRRQAESPEESLGSMLRLNNEKKTAIEGTWDFGETFQVGSWEAKELTSRDGQMMLSASVFFASIDQRSESAAGESACTALVAVIADWLHRFPAFMPSRAEFDLLIREGSAEWRKLCQDATYKDRFPDGHFDLETVIEAAVRPLTVVPEKSFVGFFRPEGLGESSEFLEGAMSFDNIWDEVERSGPAVYIVSWNDHFFVVKVDEQSVHIIDTLGERLFEGCDQAYVLKFNEAARLSFVPPAEAAAPKQEQGSSSGSGSDRESDDGKKDEAAAAAAAKKDDSQKESEEAKQEEQASEEAENSERKMREFTGRNACKEFVKGFLAAIPLGQLQSDVKKGLVGKDHLHRRLQIEFHYTECKVREKNASAAISIVNRETQA</sequence>
<organism evidence="4">
    <name type="scientific">Selaginella moellendorffii</name>
    <name type="common">Spikemoss</name>
    <dbReference type="NCBI Taxonomy" id="88036"/>
    <lineage>
        <taxon>Eukaryota</taxon>
        <taxon>Viridiplantae</taxon>
        <taxon>Streptophyta</taxon>
        <taxon>Embryophyta</taxon>
        <taxon>Tracheophyta</taxon>
        <taxon>Lycopodiopsida</taxon>
        <taxon>Selaginellales</taxon>
        <taxon>Selaginellaceae</taxon>
        <taxon>Selaginella</taxon>
    </lineage>
</organism>
<feature type="domain" description="C2 NT-type" evidence="2">
    <location>
        <begin position="1"/>
        <end position="143"/>
    </location>
</feature>
<dbReference type="PANTHER" id="PTHR31182:SF21">
    <property type="entry name" value="C2 NT-TYPE DOMAIN-CONTAINING PROTEIN"/>
    <property type="match status" value="1"/>
</dbReference>
<dbReference type="InParanoid" id="D8RAD8"/>
<dbReference type="HOGENOM" id="CLU_018855_0_0_1"/>
<dbReference type="EMBL" id="GL377575">
    <property type="protein sequence ID" value="EFJ30310.1"/>
    <property type="molecule type" value="Genomic_DNA"/>
</dbReference>
<evidence type="ECO:0000313" key="4">
    <source>
        <dbReference type="Proteomes" id="UP000001514"/>
    </source>
</evidence>
<evidence type="ECO:0000313" key="3">
    <source>
        <dbReference type="EMBL" id="EFJ30310.1"/>
    </source>
</evidence>
<proteinExistence type="predicted"/>
<feature type="region of interest" description="Disordered" evidence="1">
    <location>
        <begin position="559"/>
        <end position="625"/>
    </location>
</feature>
<keyword evidence="4" id="KW-1185">Reference proteome</keyword>